<dbReference type="EMBL" id="FOEN01000012">
    <property type="protein sequence ID" value="SEQ46312.1"/>
    <property type="molecule type" value="Genomic_DNA"/>
</dbReference>
<accession>A0A1H9G884</accession>
<proteinExistence type="predicted"/>
<dbReference type="AlphaFoldDB" id="A0A1H9G884"/>
<feature type="coiled-coil region" evidence="1">
    <location>
        <begin position="7"/>
        <end position="45"/>
    </location>
</feature>
<protein>
    <submittedName>
        <fullName evidence="2">Uncharacterized protein</fullName>
    </submittedName>
</protein>
<dbReference type="RefSeq" id="WP_159428903.1">
    <property type="nucleotide sequence ID" value="NZ_FOEN01000012.1"/>
</dbReference>
<sequence>MKPNKEMETIIHELVSEKEKIEKFESKLNSKKQELNNLKEAQQKDYDFDRVAQINDL</sequence>
<dbReference type="STRING" id="89093.SAMN04488558_1124"/>
<reference evidence="2 3" key="1">
    <citation type="submission" date="2016-10" db="EMBL/GenBank/DDBJ databases">
        <authorList>
            <person name="de Groot N.N."/>
        </authorList>
    </citation>
    <scope>NUCLEOTIDE SEQUENCE [LARGE SCALE GENOMIC DNA]</scope>
    <source>
        <strain evidence="2 3">DSM 15695</strain>
    </source>
</reference>
<dbReference type="Proteomes" id="UP000198833">
    <property type="component" value="Unassembled WGS sequence"/>
</dbReference>
<evidence type="ECO:0000313" key="2">
    <source>
        <dbReference type="EMBL" id="SEQ46312.1"/>
    </source>
</evidence>
<gene>
    <name evidence="2" type="ORF">SAMN04488558_1124</name>
</gene>
<name>A0A1H9G884_9LACT</name>
<keyword evidence="1" id="KW-0175">Coiled coil</keyword>
<organism evidence="2 3">
    <name type="scientific">Ignavigranum ruoffiae</name>
    <dbReference type="NCBI Taxonomy" id="89093"/>
    <lineage>
        <taxon>Bacteria</taxon>
        <taxon>Bacillati</taxon>
        <taxon>Bacillota</taxon>
        <taxon>Bacilli</taxon>
        <taxon>Lactobacillales</taxon>
        <taxon>Aerococcaceae</taxon>
        <taxon>Ignavigranum</taxon>
    </lineage>
</organism>
<keyword evidence="3" id="KW-1185">Reference proteome</keyword>
<evidence type="ECO:0000313" key="3">
    <source>
        <dbReference type="Proteomes" id="UP000198833"/>
    </source>
</evidence>
<evidence type="ECO:0000256" key="1">
    <source>
        <dbReference type="SAM" id="Coils"/>
    </source>
</evidence>